<comment type="similarity">
    <text evidence="1">Belongs to the caleosin family.</text>
</comment>
<feature type="compositionally biased region" description="Polar residues" evidence="2">
    <location>
        <begin position="1"/>
        <end position="17"/>
    </location>
</feature>
<feature type="region of interest" description="Disordered" evidence="2">
    <location>
        <begin position="1"/>
        <end position="114"/>
    </location>
</feature>
<dbReference type="GO" id="GO:0005509">
    <property type="term" value="F:calcium ion binding"/>
    <property type="evidence" value="ECO:0007669"/>
    <property type="project" value="TreeGrafter"/>
</dbReference>
<name>A0A0N8PZE4_RHOGW</name>
<keyword evidence="3" id="KW-0472">Membrane</keyword>
<evidence type="ECO:0000256" key="2">
    <source>
        <dbReference type="SAM" id="MobiDB-lite"/>
    </source>
</evidence>
<evidence type="ECO:0008006" key="6">
    <source>
        <dbReference type="Google" id="ProtNLM"/>
    </source>
</evidence>
<evidence type="ECO:0000313" key="5">
    <source>
        <dbReference type="Proteomes" id="UP000053890"/>
    </source>
</evidence>
<evidence type="ECO:0000313" key="4">
    <source>
        <dbReference type="EMBL" id="KPV72093.1"/>
    </source>
</evidence>
<dbReference type="InterPro" id="IPR007736">
    <property type="entry name" value="Caleosin-related"/>
</dbReference>
<dbReference type="OMA" id="FEWASTY"/>
<dbReference type="PANTHER" id="PTHR31495:SF0">
    <property type="entry name" value="BINDING PROTEIN CALEOSIN, PUTATIVE (AFU_ORTHOLOGUE AFUA_5G13750)-RELATED"/>
    <property type="match status" value="1"/>
</dbReference>
<dbReference type="EMBL" id="KQ474089">
    <property type="protein sequence ID" value="KPV72093.1"/>
    <property type="molecule type" value="Genomic_DNA"/>
</dbReference>
<dbReference type="Proteomes" id="UP000053890">
    <property type="component" value="Unassembled WGS sequence"/>
</dbReference>
<sequence length="378" mass="42633">MSSYAHATKQWLPSNQPTPDPAFLDGLQPANLKSHPTIDDSASLAHPSPPLTPPGDLSSADDADRAPSSSAQALRQRKHKPTSSRDHHAPKADTGNKKRVPGEGFAQSIPGQVSERRHVHEDLDHRIAQPWVPRANIAATPEHPYGTTAGGYAELHKDEPVLGQHVAFFDKDRDNILWPLDTWRGFREMGYSFFWCTFAMSVIHFFFSWFSAPGFLPDPFFRIFLKNGHRTKHGSDTGVYDSEGRFIPAKFEEIFSKFDKGNKGGLAFKEGVQMIHAQRQAADPIGWAGETFEWASTYLLIWPKDGICDKESIRTVYDGSIFFVVAAEERKRQAARREARKSMTLFQKVLDSVPGPWKGWHKENKAANFEWTADKFRM</sequence>
<dbReference type="PANTHER" id="PTHR31495">
    <property type="entry name" value="PEROXYGENASE 3-RELATED"/>
    <property type="match status" value="1"/>
</dbReference>
<reference evidence="4 5" key="1">
    <citation type="journal article" date="2015" name="Front. Microbiol.">
        <title>Genome sequence of the plant growth promoting endophytic yeast Rhodotorula graminis WP1.</title>
        <authorList>
            <person name="Firrincieli A."/>
            <person name="Otillar R."/>
            <person name="Salamov A."/>
            <person name="Schmutz J."/>
            <person name="Khan Z."/>
            <person name="Redman R.S."/>
            <person name="Fleck N.D."/>
            <person name="Lindquist E."/>
            <person name="Grigoriev I.V."/>
            <person name="Doty S.L."/>
        </authorList>
    </citation>
    <scope>NUCLEOTIDE SEQUENCE [LARGE SCALE GENOMIC DNA]</scope>
    <source>
        <strain evidence="4 5">WP1</strain>
    </source>
</reference>
<keyword evidence="3" id="KW-0812">Transmembrane</keyword>
<dbReference type="RefSeq" id="XP_018268142.1">
    <property type="nucleotide sequence ID" value="XM_018418247.1"/>
</dbReference>
<proteinExistence type="inferred from homology"/>
<feature type="compositionally biased region" description="Low complexity" evidence="2">
    <location>
        <begin position="56"/>
        <end position="73"/>
    </location>
</feature>
<dbReference type="GO" id="GO:0004497">
    <property type="term" value="F:monooxygenase activity"/>
    <property type="evidence" value="ECO:0007669"/>
    <property type="project" value="TreeGrafter"/>
</dbReference>
<dbReference type="OrthoDB" id="640742at2759"/>
<keyword evidence="3" id="KW-1133">Transmembrane helix</keyword>
<feature type="compositionally biased region" description="Basic and acidic residues" evidence="2">
    <location>
        <begin position="83"/>
        <end position="96"/>
    </location>
</feature>
<protein>
    <recommendedName>
        <fullName evidence="6">EF-hand domain-containing protein</fullName>
    </recommendedName>
</protein>
<feature type="transmembrane region" description="Helical" evidence="3">
    <location>
        <begin position="193"/>
        <end position="212"/>
    </location>
</feature>
<accession>A0A0N8PZE4</accession>
<gene>
    <name evidence="4" type="ORF">RHOBADRAFT_56217</name>
</gene>
<dbReference type="STRING" id="578459.A0A0N8PZE4"/>
<dbReference type="AlphaFoldDB" id="A0A0N8PZE4"/>
<evidence type="ECO:0000256" key="3">
    <source>
        <dbReference type="SAM" id="Phobius"/>
    </source>
</evidence>
<evidence type="ECO:0000256" key="1">
    <source>
        <dbReference type="ARBA" id="ARBA00006765"/>
    </source>
</evidence>
<dbReference type="GeneID" id="28978695"/>
<dbReference type="Pfam" id="PF05042">
    <property type="entry name" value="Caleosin"/>
    <property type="match status" value="1"/>
</dbReference>
<organism evidence="4 5">
    <name type="scientific">Rhodotorula graminis (strain WP1)</name>
    <dbReference type="NCBI Taxonomy" id="578459"/>
    <lineage>
        <taxon>Eukaryota</taxon>
        <taxon>Fungi</taxon>
        <taxon>Dikarya</taxon>
        <taxon>Basidiomycota</taxon>
        <taxon>Pucciniomycotina</taxon>
        <taxon>Microbotryomycetes</taxon>
        <taxon>Sporidiobolales</taxon>
        <taxon>Sporidiobolaceae</taxon>
        <taxon>Rhodotorula</taxon>
    </lineage>
</organism>
<keyword evidence="5" id="KW-1185">Reference proteome</keyword>